<keyword evidence="1" id="KW-0614">Plasmid</keyword>
<sequence>MSDSINLSSPDGGKYKAKLLDYYYTRRAESAIGIGSRFKLTKAYWGRSDLVTKNPGSGWDIAEIPADFTNEQLIGKFAESELICTLQGATITVSIVLPEAALPENDVFDFNTLALIDDQGSVFAVLCAQQDSLYKGKRYNILLTIEQKGNSR</sequence>
<evidence type="ECO:0000313" key="2">
    <source>
        <dbReference type="Proteomes" id="UP001164536"/>
    </source>
</evidence>
<organism evidence="1 2">
    <name type="scientific">Citrobacter freundii</name>
    <dbReference type="NCBI Taxonomy" id="546"/>
    <lineage>
        <taxon>Bacteria</taxon>
        <taxon>Pseudomonadati</taxon>
        <taxon>Pseudomonadota</taxon>
        <taxon>Gammaproteobacteria</taxon>
        <taxon>Enterobacterales</taxon>
        <taxon>Enterobacteriaceae</taxon>
        <taxon>Citrobacter</taxon>
        <taxon>Citrobacter freundii complex</taxon>
    </lineage>
</organism>
<reference evidence="1" key="1">
    <citation type="submission" date="2022-12" db="EMBL/GenBank/DDBJ databases">
        <title>2953647.</title>
        <authorList>
            <person name="Hergert J."/>
            <person name="Casey R."/>
            <person name="Wagner J."/>
            <person name="Young E.L."/>
            <person name="Oakeson K.F."/>
        </authorList>
    </citation>
    <scope>NUCLEOTIDE SEQUENCE</scope>
    <source>
        <strain evidence="1">2953647</strain>
        <plasmid evidence="1">unnamed5</plasmid>
    </source>
</reference>
<proteinExistence type="predicted"/>
<dbReference type="Proteomes" id="UP001164536">
    <property type="component" value="Plasmid unnamed5"/>
</dbReference>
<accession>A0ABY7LA01</accession>
<geneLocation type="plasmid" evidence="1 2">
    <name>unnamed5</name>
</geneLocation>
<name>A0ABY7LA01_CITFR</name>
<evidence type="ECO:0000313" key="1">
    <source>
        <dbReference type="EMBL" id="WAZ60707.1"/>
    </source>
</evidence>
<gene>
    <name evidence="1" type="ORF">O4000_29265</name>
</gene>
<protein>
    <submittedName>
        <fullName evidence="1">Phage tail protein</fullName>
    </submittedName>
</protein>
<keyword evidence="2" id="KW-1185">Reference proteome</keyword>
<dbReference type="EMBL" id="CP114569">
    <property type="protein sequence ID" value="WAZ60707.1"/>
    <property type="molecule type" value="Genomic_DNA"/>
</dbReference>
<dbReference type="RefSeq" id="WP_259656269.1">
    <property type="nucleotide sequence ID" value="NZ_CP114569.1"/>
</dbReference>